<keyword evidence="2" id="KW-0032">Aminotransferase</keyword>
<dbReference type="InterPro" id="IPR015890">
    <property type="entry name" value="Chorismate_C"/>
</dbReference>
<sequence length="422" mass="46193">MNEAFSETVDWIEPERAFAPFRTQDGALLLHGGQRSASRLYALPVDTLTFRQGDDLSVLLQKARGALADGHQLAGLFSYEFGHVLEPRTGLPPPGRPLVQLGVYPAWAVFDPVSRTLTLQGVDDGRRRLRACLEEGQPLPQPARGDLEPGWSREAYLAACRTMIEHIRAGDIYQANLSQGFSGHLTGDPWSVFLRLLERSDAPHAAWLRASDDHVVMTNSPERFLRLKGGFVESRPIKGTRPRKSDPAADRAEAEALAASEKDRAENLMIVDLVRNDISRVCRPGSVKVPQLNTVESYANVHHLVSTVTGQLAEGRDALDLILASFPAGSITGAPKIRAMELIREAEGEARGAYCGALGWIGYSGQSMDLNVMIRTLDLIRTDTDWQVKARSGGAITIDSDPAEEYDETLHKLSALRAALEG</sequence>
<dbReference type="Pfam" id="PF00425">
    <property type="entry name" value="Chorismate_bind"/>
    <property type="match status" value="1"/>
</dbReference>
<keyword evidence="2" id="KW-0808">Transferase</keyword>
<reference evidence="2 3" key="1">
    <citation type="submission" date="2024-01" db="EMBL/GenBank/DDBJ databases">
        <title>Hyphobacterium bacterium isolated from marine sediment.</title>
        <authorList>
            <person name="Zhao S."/>
        </authorList>
    </citation>
    <scope>NUCLEOTIDE SEQUENCE [LARGE SCALE GENOMIC DNA]</scope>
    <source>
        <strain evidence="3">HN65</strain>
    </source>
</reference>
<dbReference type="PANTHER" id="PTHR11236:SF9">
    <property type="entry name" value="ANTHRANILATE SYNTHASE COMPONENT 1"/>
    <property type="match status" value="1"/>
</dbReference>
<dbReference type="EC" id="2.6.1.85" evidence="2"/>
<organism evidence="2 3">
    <name type="scientific">Hyphobacterium lacteum</name>
    <dbReference type="NCBI Taxonomy" id="3116575"/>
    <lineage>
        <taxon>Bacteria</taxon>
        <taxon>Pseudomonadati</taxon>
        <taxon>Pseudomonadota</taxon>
        <taxon>Alphaproteobacteria</taxon>
        <taxon>Maricaulales</taxon>
        <taxon>Maricaulaceae</taxon>
        <taxon>Hyphobacterium</taxon>
    </lineage>
</organism>
<evidence type="ECO:0000313" key="3">
    <source>
        <dbReference type="Proteomes" id="UP001354971"/>
    </source>
</evidence>
<accession>A0ABU7LNM6</accession>
<keyword evidence="3" id="KW-1185">Reference proteome</keyword>
<dbReference type="Gene3D" id="3.60.120.10">
    <property type="entry name" value="Anthranilate synthase"/>
    <property type="match status" value="1"/>
</dbReference>
<feature type="domain" description="Chorismate-utilising enzyme C-terminal" evidence="1">
    <location>
        <begin position="153"/>
        <end position="412"/>
    </location>
</feature>
<evidence type="ECO:0000313" key="2">
    <source>
        <dbReference type="EMBL" id="MEE2525520.1"/>
    </source>
</evidence>
<dbReference type="InterPro" id="IPR005802">
    <property type="entry name" value="ADC_synth_comp_1"/>
</dbReference>
<dbReference type="PRINTS" id="PR00095">
    <property type="entry name" value="ANTSNTHASEI"/>
</dbReference>
<name>A0ABU7LNM6_9PROT</name>
<dbReference type="Proteomes" id="UP001354971">
    <property type="component" value="Unassembled WGS sequence"/>
</dbReference>
<comment type="caution">
    <text evidence="2">The sequence shown here is derived from an EMBL/GenBank/DDBJ whole genome shotgun (WGS) entry which is preliminary data.</text>
</comment>
<protein>
    <submittedName>
        <fullName evidence="2">Aminodeoxychorismate synthase component I</fullName>
        <ecNumber evidence="2">2.6.1.85</ecNumber>
    </submittedName>
</protein>
<dbReference type="EMBL" id="JAZDRP010000002">
    <property type="protein sequence ID" value="MEE2525520.1"/>
    <property type="molecule type" value="Genomic_DNA"/>
</dbReference>
<evidence type="ECO:0000259" key="1">
    <source>
        <dbReference type="Pfam" id="PF00425"/>
    </source>
</evidence>
<dbReference type="InterPro" id="IPR005801">
    <property type="entry name" value="ADC_synthase"/>
</dbReference>
<gene>
    <name evidence="2" type="primary">pabB</name>
    <name evidence="2" type="ORF">V0U79_04020</name>
</gene>
<dbReference type="SUPFAM" id="SSF56322">
    <property type="entry name" value="ADC synthase"/>
    <property type="match status" value="1"/>
</dbReference>
<dbReference type="RefSeq" id="WP_330198182.1">
    <property type="nucleotide sequence ID" value="NZ_JAZDRP010000002.1"/>
</dbReference>
<dbReference type="PANTHER" id="PTHR11236">
    <property type="entry name" value="AMINOBENZOATE/ANTHRANILATE SYNTHASE"/>
    <property type="match status" value="1"/>
</dbReference>
<dbReference type="GO" id="GO:0046820">
    <property type="term" value="F:4-amino-4-deoxychorismate synthase activity"/>
    <property type="evidence" value="ECO:0007669"/>
    <property type="project" value="UniProtKB-EC"/>
</dbReference>
<proteinExistence type="predicted"/>
<dbReference type="NCBIfam" id="TIGR00553">
    <property type="entry name" value="pabB"/>
    <property type="match status" value="1"/>
</dbReference>
<dbReference type="InterPro" id="IPR019999">
    <property type="entry name" value="Anth_synth_I-like"/>
</dbReference>